<dbReference type="EMBL" id="CALNXK010000050">
    <property type="protein sequence ID" value="CAH3132025.1"/>
    <property type="molecule type" value="Genomic_DNA"/>
</dbReference>
<protein>
    <submittedName>
        <fullName evidence="2">Uncharacterized protein</fullName>
    </submittedName>
</protein>
<proteinExistence type="predicted"/>
<evidence type="ECO:0000256" key="1">
    <source>
        <dbReference type="SAM" id="MobiDB-lite"/>
    </source>
</evidence>
<keyword evidence="3" id="KW-1185">Reference proteome</keyword>
<gene>
    <name evidence="2" type="ORF">PLOB_00036387</name>
</gene>
<comment type="caution">
    <text evidence="2">The sequence shown here is derived from an EMBL/GenBank/DDBJ whole genome shotgun (WGS) entry which is preliminary data.</text>
</comment>
<feature type="region of interest" description="Disordered" evidence="1">
    <location>
        <begin position="1"/>
        <end position="23"/>
    </location>
</feature>
<sequence>MKRKSNKSKSEAQPTQVEHCSLLSGECDIEDSDSVDSEDSDTAEASSLLPIGLHYFVSFHRNKSELSKAQIIKYYFNRQSLPCLPTSLLDKSSSNNSVVALLLNAEQCYKEFIATSNPVRVKHNVRFLINLDELNDCEDLLSDDLGSWNQTKTKKKWYETRCDINGKLNSLTEKWDRKEFKDSPEELAFSKYFRRYKAEEIWNHVTAKASKNAGFEDEVQANNISESANAFLKRWQDFQATDMASFIEDCRGLITKQRRDVQRALLGLSSPYILRPEYQGSVKGTDTFLTNNLVIAITPLTI</sequence>
<evidence type="ECO:0000313" key="3">
    <source>
        <dbReference type="Proteomes" id="UP001159405"/>
    </source>
</evidence>
<accession>A0ABN8P3V6</accession>
<reference evidence="2 3" key="1">
    <citation type="submission" date="2022-05" db="EMBL/GenBank/DDBJ databases">
        <authorList>
            <consortium name="Genoscope - CEA"/>
            <person name="William W."/>
        </authorList>
    </citation>
    <scope>NUCLEOTIDE SEQUENCE [LARGE SCALE GENOMIC DNA]</scope>
</reference>
<organism evidence="2 3">
    <name type="scientific">Porites lobata</name>
    <dbReference type="NCBI Taxonomy" id="104759"/>
    <lineage>
        <taxon>Eukaryota</taxon>
        <taxon>Metazoa</taxon>
        <taxon>Cnidaria</taxon>
        <taxon>Anthozoa</taxon>
        <taxon>Hexacorallia</taxon>
        <taxon>Scleractinia</taxon>
        <taxon>Fungiina</taxon>
        <taxon>Poritidae</taxon>
        <taxon>Porites</taxon>
    </lineage>
</organism>
<evidence type="ECO:0000313" key="2">
    <source>
        <dbReference type="EMBL" id="CAH3132025.1"/>
    </source>
</evidence>
<name>A0ABN8P3V6_9CNID</name>
<dbReference type="Proteomes" id="UP001159405">
    <property type="component" value="Unassembled WGS sequence"/>
</dbReference>